<sequence>MNSSFEIDVAKEAEIQRQKELIGEMPFKRIVEKIKDKQKQQSRNNSDENLMKEKENQKTLYQIYLETPENGTENDFIDNNGDDEEKLAKNNNIKESESEDDDNESTVSMIGSSPETLPRNDIPDNLTQNNGRNGSVDSLNGSIVAGGSPSLKPLNPEIEASAVATKNDDILTSTNLTTTDKYGSSIKNEDINKSTAVATTPKMENYNKTQSSKFNEFEEADDELSSNDGNSFDTVKHYPMGNSNHINDNNIEIEYGSTMKALETLQKSQNDLKQRAEEEEAEKLRSQQTYILPSVLSYNYIRGKKAIGDEDSDSDAELFATDPCRQCDTIRRDPKMKTKVCTLM</sequence>
<reference evidence="2" key="1">
    <citation type="submission" date="2022-11" db="UniProtKB">
        <authorList>
            <consortium name="WormBaseParasite"/>
        </authorList>
    </citation>
    <scope>IDENTIFICATION</scope>
</reference>
<organism evidence="1 2">
    <name type="scientific">Panagrolaimus sp. ES5</name>
    <dbReference type="NCBI Taxonomy" id="591445"/>
    <lineage>
        <taxon>Eukaryota</taxon>
        <taxon>Metazoa</taxon>
        <taxon>Ecdysozoa</taxon>
        <taxon>Nematoda</taxon>
        <taxon>Chromadorea</taxon>
        <taxon>Rhabditida</taxon>
        <taxon>Tylenchina</taxon>
        <taxon>Panagrolaimomorpha</taxon>
        <taxon>Panagrolaimoidea</taxon>
        <taxon>Panagrolaimidae</taxon>
        <taxon>Panagrolaimus</taxon>
    </lineage>
</organism>
<evidence type="ECO:0000313" key="1">
    <source>
        <dbReference type="Proteomes" id="UP000887579"/>
    </source>
</evidence>
<name>A0AC34F133_9BILA</name>
<proteinExistence type="predicted"/>
<dbReference type="WBParaSite" id="ES5_v2.g10538.t1">
    <property type="protein sequence ID" value="ES5_v2.g10538.t1"/>
    <property type="gene ID" value="ES5_v2.g10538"/>
</dbReference>
<accession>A0AC34F133</accession>
<evidence type="ECO:0000313" key="2">
    <source>
        <dbReference type="WBParaSite" id="ES5_v2.g10538.t1"/>
    </source>
</evidence>
<protein>
    <submittedName>
        <fullName evidence="2">Uncharacterized protein</fullName>
    </submittedName>
</protein>
<dbReference type="Proteomes" id="UP000887579">
    <property type="component" value="Unplaced"/>
</dbReference>